<evidence type="ECO:0000313" key="5">
    <source>
        <dbReference type="Proteomes" id="UP000053070"/>
    </source>
</evidence>
<dbReference type="PANTHER" id="PTHR47429:SF2">
    <property type="entry name" value="PROTEIN TWIN LOV 1"/>
    <property type="match status" value="1"/>
</dbReference>
<evidence type="ECO:0000256" key="1">
    <source>
        <dbReference type="ARBA" id="ARBA00022630"/>
    </source>
</evidence>
<sequence>MGYCLPDEDCPQPLLDVFARSKTALTLASTQREDIPLVLVNEPFCNLSGYEPDEVLGRNCRFLQPEGGAGPVRERIRDFLADDAREDGRFVIPNQTRTGEAFLNVCYMAKIRHRTQAEYVLGSQFAVRTGGERAEAYETALRRDLTTLSDIFSESDWMLMGSMDAIANTSALLARHSLKD</sequence>
<dbReference type="PATRIC" id="fig|502682.8.peg.2293"/>
<accession>A0A0G9MMN3</accession>
<dbReference type="Pfam" id="PF13426">
    <property type="entry name" value="PAS_9"/>
    <property type="match status" value="1"/>
</dbReference>
<keyword evidence="2" id="KW-0288">FMN</keyword>
<dbReference type="SUPFAM" id="SSF55785">
    <property type="entry name" value="PYP-like sensor domain (PAS domain)"/>
    <property type="match status" value="1"/>
</dbReference>
<evidence type="ECO:0000313" key="4">
    <source>
        <dbReference type="EMBL" id="KLE31996.1"/>
    </source>
</evidence>
<dbReference type="InterPro" id="IPR000014">
    <property type="entry name" value="PAS"/>
</dbReference>
<dbReference type="PROSITE" id="PS50112">
    <property type="entry name" value="PAS"/>
    <property type="match status" value="1"/>
</dbReference>
<protein>
    <submittedName>
        <fullName evidence="4">Uncharacterized protein</fullName>
    </submittedName>
</protein>
<dbReference type="Proteomes" id="UP000053070">
    <property type="component" value="Unassembled WGS sequence"/>
</dbReference>
<dbReference type="EMBL" id="LBHC01000002">
    <property type="protein sequence ID" value="KLE31996.1"/>
    <property type="molecule type" value="Genomic_DNA"/>
</dbReference>
<keyword evidence="5" id="KW-1185">Reference proteome</keyword>
<dbReference type="InterPro" id="IPR035965">
    <property type="entry name" value="PAS-like_dom_sf"/>
</dbReference>
<dbReference type="RefSeq" id="WP_047007344.1">
    <property type="nucleotide sequence ID" value="NZ_CP018097.1"/>
</dbReference>
<name>A0A0G9MMN3_9SPHN</name>
<dbReference type="NCBIfam" id="TIGR00229">
    <property type="entry name" value="sensory_box"/>
    <property type="match status" value="1"/>
</dbReference>
<keyword evidence="1" id="KW-0285">Flavoprotein</keyword>
<reference evidence="4 5" key="1">
    <citation type="submission" date="2015-04" db="EMBL/GenBank/DDBJ databases">
        <title>The draft genome sequence of Erythrobacr gangjinensis K7-2.</title>
        <authorList>
            <person name="Zhuang L."/>
            <person name="Liu Y."/>
            <person name="Shao Z."/>
        </authorList>
    </citation>
    <scope>NUCLEOTIDE SEQUENCE [LARGE SCALE GENOMIC DNA]</scope>
    <source>
        <strain evidence="4 5">K7-2</strain>
    </source>
</reference>
<evidence type="ECO:0000256" key="2">
    <source>
        <dbReference type="ARBA" id="ARBA00022643"/>
    </source>
</evidence>
<dbReference type="STRING" id="502682.BMF35_a1242"/>
<evidence type="ECO:0000256" key="3">
    <source>
        <dbReference type="ARBA" id="ARBA00022991"/>
    </source>
</evidence>
<dbReference type="Gene3D" id="3.30.450.20">
    <property type="entry name" value="PAS domain"/>
    <property type="match status" value="1"/>
</dbReference>
<comment type="caution">
    <text evidence="4">The sequence shown here is derived from an EMBL/GenBank/DDBJ whole genome shotgun (WGS) entry which is preliminary data.</text>
</comment>
<keyword evidence="3" id="KW-0157">Chromophore</keyword>
<dbReference type="OrthoDB" id="7991996at2"/>
<gene>
    <name evidence="4" type="ORF">AAW01_11240</name>
</gene>
<proteinExistence type="predicted"/>
<organism evidence="4 5">
    <name type="scientific">Aurantiacibacter gangjinensis</name>
    <dbReference type="NCBI Taxonomy" id="502682"/>
    <lineage>
        <taxon>Bacteria</taxon>
        <taxon>Pseudomonadati</taxon>
        <taxon>Pseudomonadota</taxon>
        <taxon>Alphaproteobacteria</taxon>
        <taxon>Sphingomonadales</taxon>
        <taxon>Erythrobacteraceae</taxon>
        <taxon>Aurantiacibacter</taxon>
    </lineage>
</organism>
<dbReference type="AlphaFoldDB" id="A0A0G9MMN3"/>
<dbReference type="CDD" id="cd00130">
    <property type="entry name" value="PAS"/>
    <property type="match status" value="1"/>
</dbReference>
<dbReference type="KEGG" id="egn:BMF35_a1242"/>
<dbReference type="PANTHER" id="PTHR47429">
    <property type="entry name" value="PROTEIN TWIN LOV 1"/>
    <property type="match status" value="1"/>
</dbReference>